<keyword evidence="8" id="KW-0472">Membrane</keyword>
<proteinExistence type="predicted"/>
<keyword evidence="2" id="KW-0813">Transport</keyword>
<name>A0A382BZT2_9ZZZZ</name>
<gene>
    <name evidence="11" type="ORF">METZ01_LOCUS171998</name>
</gene>
<dbReference type="SUPFAM" id="SSF56935">
    <property type="entry name" value="Porins"/>
    <property type="match status" value="1"/>
</dbReference>
<evidence type="ECO:0000256" key="2">
    <source>
        <dbReference type="ARBA" id="ARBA00022448"/>
    </source>
</evidence>
<sequence>MASRGLLLFIIIGALNLFGQSEQSNEMKEIRSDGKIDTLYFEFKPIHVTAYPLNNTNLNVPLAVSSIGKKHFQYGQKQSALNEALLPVPGLFAMNAENFSQDLRVAIRGFGARAPFGIRGIRILVDGIPETTPDGQAQVDNIDLGFISRAEVFRGSSSALFGNASGGMINLISELPSHTSFYEASLTAGQFGYQKVQFKTGNTIKNLSYVVHASHNQNIGYRKHSNMKNYILNGKAQLEIDPLSRIRFHVSFANSPTAKDPGSLNIDQVKADPKQARDVNVKYQAGESVSQNRLSMVYERQVTPQFHFEGNLHFTNREFANKLPFKSGGQVKLSRIFWGGRLMLINSGSLLKIPYHLSFGLEMGDQNDKRRRFDNLEGTKGDKTFDQLEQFQNIGAFIQQEWIINKSFRTTFGIRSDINKLKATDRYL</sequence>
<dbReference type="Pfam" id="PF07715">
    <property type="entry name" value="Plug"/>
    <property type="match status" value="1"/>
</dbReference>
<organism evidence="11">
    <name type="scientific">marine metagenome</name>
    <dbReference type="NCBI Taxonomy" id="408172"/>
    <lineage>
        <taxon>unclassified sequences</taxon>
        <taxon>metagenomes</taxon>
        <taxon>ecological metagenomes</taxon>
    </lineage>
</organism>
<dbReference type="InterPro" id="IPR039426">
    <property type="entry name" value="TonB-dep_rcpt-like"/>
</dbReference>
<dbReference type="Gene3D" id="2.40.170.20">
    <property type="entry name" value="TonB-dependent receptor, beta-barrel domain"/>
    <property type="match status" value="1"/>
</dbReference>
<dbReference type="InterPro" id="IPR012910">
    <property type="entry name" value="Plug_dom"/>
</dbReference>
<accession>A0A382BZT2</accession>
<evidence type="ECO:0000259" key="10">
    <source>
        <dbReference type="Pfam" id="PF07715"/>
    </source>
</evidence>
<feature type="non-terminal residue" evidence="11">
    <location>
        <position position="428"/>
    </location>
</feature>
<dbReference type="Gene3D" id="2.170.130.10">
    <property type="entry name" value="TonB-dependent receptor, plug domain"/>
    <property type="match status" value="1"/>
</dbReference>
<evidence type="ECO:0000256" key="5">
    <source>
        <dbReference type="ARBA" id="ARBA00022729"/>
    </source>
</evidence>
<dbReference type="InterPro" id="IPR036942">
    <property type="entry name" value="Beta-barrel_TonB_sf"/>
</dbReference>
<keyword evidence="3" id="KW-0410">Iron transport</keyword>
<dbReference type="AlphaFoldDB" id="A0A382BZT2"/>
<dbReference type="PANTHER" id="PTHR32552">
    <property type="entry name" value="FERRICHROME IRON RECEPTOR-RELATED"/>
    <property type="match status" value="1"/>
</dbReference>
<feature type="non-terminal residue" evidence="11">
    <location>
        <position position="1"/>
    </location>
</feature>
<keyword evidence="5" id="KW-0732">Signal</keyword>
<evidence type="ECO:0000256" key="6">
    <source>
        <dbReference type="ARBA" id="ARBA00023004"/>
    </source>
</evidence>
<evidence type="ECO:0000256" key="3">
    <source>
        <dbReference type="ARBA" id="ARBA00022496"/>
    </source>
</evidence>
<evidence type="ECO:0000256" key="1">
    <source>
        <dbReference type="ARBA" id="ARBA00004571"/>
    </source>
</evidence>
<evidence type="ECO:0000256" key="4">
    <source>
        <dbReference type="ARBA" id="ARBA00022692"/>
    </source>
</evidence>
<evidence type="ECO:0000313" key="11">
    <source>
        <dbReference type="EMBL" id="SVB19144.1"/>
    </source>
</evidence>
<dbReference type="PROSITE" id="PS52016">
    <property type="entry name" value="TONB_DEPENDENT_REC_3"/>
    <property type="match status" value="1"/>
</dbReference>
<dbReference type="PANTHER" id="PTHR32552:SF68">
    <property type="entry name" value="FERRICHROME OUTER MEMBRANE TRANSPORTER_PHAGE RECEPTOR"/>
    <property type="match status" value="1"/>
</dbReference>
<dbReference type="EMBL" id="UINC01032080">
    <property type="protein sequence ID" value="SVB19144.1"/>
    <property type="molecule type" value="Genomic_DNA"/>
</dbReference>
<protein>
    <recommendedName>
        <fullName evidence="10">TonB-dependent receptor plug domain-containing protein</fullName>
    </recommendedName>
</protein>
<feature type="domain" description="TonB-dependent receptor plug" evidence="10">
    <location>
        <begin position="58"/>
        <end position="167"/>
    </location>
</feature>
<dbReference type="GO" id="GO:0009279">
    <property type="term" value="C:cell outer membrane"/>
    <property type="evidence" value="ECO:0007669"/>
    <property type="project" value="UniProtKB-SubCell"/>
</dbReference>
<evidence type="ECO:0000256" key="9">
    <source>
        <dbReference type="ARBA" id="ARBA00023237"/>
    </source>
</evidence>
<keyword evidence="4" id="KW-0812">Transmembrane</keyword>
<keyword evidence="6" id="KW-0408">Iron</keyword>
<reference evidence="11" key="1">
    <citation type="submission" date="2018-05" db="EMBL/GenBank/DDBJ databases">
        <authorList>
            <person name="Lanie J.A."/>
            <person name="Ng W.-L."/>
            <person name="Kazmierczak K.M."/>
            <person name="Andrzejewski T.M."/>
            <person name="Davidsen T.M."/>
            <person name="Wayne K.J."/>
            <person name="Tettelin H."/>
            <person name="Glass J.I."/>
            <person name="Rusch D."/>
            <person name="Podicherti R."/>
            <person name="Tsui H.-C.T."/>
            <person name="Winkler M.E."/>
        </authorList>
    </citation>
    <scope>NUCLEOTIDE SEQUENCE</scope>
</reference>
<keyword evidence="9" id="KW-0998">Cell outer membrane</keyword>
<dbReference type="InterPro" id="IPR037066">
    <property type="entry name" value="Plug_dom_sf"/>
</dbReference>
<evidence type="ECO:0000256" key="7">
    <source>
        <dbReference type="ARBA" id="ARBA00023065"/>
    </source>
</evidence>
<dbReference type="GO" id="GO:0015344">
    <property type="term" value="F:siderophore uptake transmembrane transporter activity"/>
    <property type="evidence" value="ECO:0007669"/>
    <property type="project" value="TreeGrafter"/>
</dbReference>
<evidence type="ECO:0000256" key="8">
    <source>
        <dbReference type="ARBA" id="ARBA00023136"/>
    </source>
</evidence>
<comment type="subcellular location">
    <subcellularLocation>
        <location evidence="1">Cell outer membrane</location>
        <topology evidence="1">Multi-pass membrane protein</topology>
    </subcellularLocation>
</comment>
<keyword evidence="7" id="KW-0406">Ion transport</keyword>